<dbReference type="Proteomes" id="UP000314294">
    <property type="component" value="Unassembled WGS sequence"/>
</dbReference>
<dbReference type="EMBL" id="SRLO01019534">
    <property type="protein sequence ID" value="TNN23167.1"/>
    <property type="molecule type" value="Genomic_DNA"/>
</dbReference>
<reference evidence="2 3" key="1">
    <citation type="submission" date="2019-03" db="EMBL/GenBank/DDBJ databases">
        <title>First draft genome of Liparis tanakae, snailfish: a comprehensive survey of snailfish specific genes.</title>
        <authorList>
            <person name="Kim W."/>
            <person name="Song I."/>
            <person name="Jeong J.-H."/>
            <person name="Kim D."/>
            <person name="Kim S."/>
            <person name="Ryu S."/>
            <person name="Song J.Y."/>
            <person name="Lee S.K."/>
        </authorList>
    </citation>
    <scope>NUCLEOTIDE SEQUENCE [LARGE SCALE GENOMIC DNA]</scope>
    <source>
        <tissue evidence="2">Muscle</tissue>
    </source>
</reference>
<protein>
    <submittedName>
        <fullName evidence="2">Uncharacterized protein</fullName>
    </submittedName>
</protein>
<evidence type="ECO:0000313" key="2">
    <source>
        <dbReference type="EMBL" id="TNN23167.1"/>
    </source>
</evidence>
<proteinExistence type="predicted"/>
<dbReference type="AlphaFoldDB" id="A0A4Z2E336"/>
<keyword evidence="3" id="KW-1185">Reference proteome</keyword>
<evidence type="ECO:0000256" key="1">
    <source>
        <dbReference type="SAM" id="MobiDB-lite"/>
    </source>
</evidence>
<feature type="region of interest" description="Disordered" evidence="1">
    <location>
        <begin position="54"/>
        <end position="77"/>
    </location>
</feature>
<comment type="caution">
    <text evidence="2">The sequence shown here is derived from an EMBL/GenBank/DDBJ whole genome shotgun (WGS) entry which is preliminary data.</text>
</comment>
<accession>A0A4Z2E336</accession>
<name>A0A4Z2E336_9TELE</name>
<sequence>MEGGDESREEATEETIRAVKCGKEDVLLLSLLGAFWRRTPPGWILASCNRALRPSGGSQTGTPGWDQRTLGCSGGRR</sequence>
<evidence type="ECO:0000313" key="3">
    <source>
        <dbReference type="Proteomes" id="UP000314294"/>
    </source>
</evidence>
<gene>
    <name evidence="2" type="ORF">EYF80_066715</name>
</gene>
<organism evidence="2 3">
    <name type="scientific">Liparis tanakae</name>
    <name type="common">Tanaka's snailfish</name>
    <dbReference type="NCBI Taxonomy" id="230148"/>
    <lineage>
        <taxon>Eukaryota</taxon>
        <taxon>Metazoa</taxon>
        <taxon>Chordata</taxon>
        <taxon>Craniata</taxon>
        <taxon>Vertebrata</taxon>
        <taxon>Euteleostomi</taxon>
        <taxon>Actinopterygii</taxon>
        <taxon>Neopterygii</taxon>
        <taxon>Teleostei</taxon>
        <taxon>Neoteleostei</taxon>
        <taxon>Acanthomorphata</taxon>
        <taxon>Eupercaria</taxon>
        <taxon>Perciformes</taxon>
        <taxon>Cottioidei</taxon>
        <taxon>Cottales</taxon>
        <taxon>Liparidae</taxon>
        <taxon>Liparis</taxon>
    </lineage>
</organism>